<proteinExistence type="predicted"/>
<dbReference type="AlphaFoldDB" id="A0AAD3T4Y5"/>
<reference evidence="1" key="1">
    <citation type="submission" date="2023-05" db="EMBL/GenBank/DDBJ databases">
        <title>Nepenthes gracilis genome sequencing.</title>
        <authorList>
            <person name="Fukushima K."/>
        </authorList>
    </citation>
    <scope>NUCLEOTIDE SEQUENCE</scope>
    <source>
        <strain evidence="1">SING2019-196</strain>
    </source>
</reference>
<dbReference type="Proteomes" id="UP001279734">
    <property type="component" value="Unassembled WGS sequence"/>
</dbReference>
<protein>
    <submittedName>
        <fullName evidence="1">Uncharacterized protein</fullName>
    </submittedName>
</protein>
<evidence type="ECO:0000313" key="1">
    <source>
        <dbReference type="EMBL" id="GMH22127.1"/>
    </source>
</evidence>
<organism evidence="1 2">
    <name type="scientific">Nepenthes gracilis</name>
    <name type="common">Slender pitcher plant</name>
    <dbReference type="NCBI Taxonomy" id="150966"/>
    <lineage>
        <taxon>Eukaryota</taxon>
        <taxon>Viridiplantae</taxon>
        <taxon>Streptophyta</taxon>
        <taxon>Embryophyta</taxon>
        <taxon>Tracheophyta</taxon>
        <taxon>Spermatophyta</taxon>
        <taxon>Magnoliopsida</taxon>
        <taxon>eudicotyledons</taxon>
        <taxon>Gunneridae</taxon>
        <taxon>Pentapetalae</taxon>
        <taxon>Caryophyllales</taxon>
        <taxon>Nepenthaceae</taxon>
        <taxon>Nepenthes</taxon>
    </lineage>
</organism>
<gene>
    <name evidence="1" type="ORF">Nepgr_023970</name>
</gene>
<comment type="caution">
    <text evidence="1">The sequence shown here is derived from an EMBL/GenBank/DDBJ whole genome shotgun (WGS) entry which is preliminary data.</text>
</comment>
<accession>A0AAD3T4Y5</accession>
<name>A0AAD3T4Y5_NEPGR</name>
<sequence>MTANGGCDVRCTMHIHLDFVFGQCGAPAKVMCWCARPLLWWCSRMDRVFGAGGCSSCPVVQRQAGPARPQVNAQCCLRCTARCSVMLDCVLWDEVAGAELLFNSWLRLVVVLKIDAAIDAEIADEDLIDEGFLLFG</sequence>
<dbReference type="EMBL" id="BSYO01000024">
    <property type="protein sequence ID" value="GMH22127.1"/>
    <property type="molecule type" value="Genomic_DNA"/>
</dbReference>
<keyword evidence="2" id="KW-1185">Reference proteome</keyword>
<evidence type="ECO:0000313" key="2">
    <source>
        <dbReference type="Proteomes" id="UP001279734"/>
    </source>
</evidence>